<feature type="compositionally biased region" description="Basic and acidic residues" evidence="8">
    <location>
        <begin position="1462"/>
        <end position="1472"/>
    </location>
</feature>
<sequence length="1603" mass="179422">MRAPAGYNPATPATRRSLVMSQNSIGVRGSGRGLSVAKLLLPDPIEPATCKDACDDEIGDIPWDEETGNINSPKSLAGSDPSKPVELRPAGHYQLHLGHIEPVDQTAPSNVTTAPMEQQRNDPVNSFRSTSDQTESQFLSSHDPWADQESGPDPWDQPADLDLEWDQQVSGSTQGDSQAPGIPTEHVADGTPAHDGHQYNDLQTEQNSASNFENRERYNQKIFSSETIGQENRQKHPSADETGHEQRYQEQVDGKFDHMLDNFERFNVHAQPDNEDYEQTPQGYEQEVQPHQFNSYSQHQSQGESHEQQSFWNNDQTQDASVHAQDTASRKYSLETDVPENRQSGLYINYENGEEHHEYADDFVQDEEHGQNEQHEPHEQDRQYEQYENYAKNEHYEQHEQQVQYEQHEEAVQTYHEQYDQHDQHDQHEHYEQHEQHEQNEQHEQHEHYEQHAKYAYDHQEENQYNYERHNKHGQHEQNYLPHTEYQEQSDTVIYNPLGKEYINKNLPFQEESHEGNSNVAQEEESKEALADKFANLQLLDLDDDFLLDDDLLDDEILDDDTEPEVPAVPETYGNAPAKFEANAELKKLEEKKKKNDAYDVPAGLVKPVRPVQRMKLAAQIGNESAPPSFPPASTQFSVPSNKPKAEFFGDLVGPKTAPAKRPAPVLGLQDPQDPLSYLRYCNRMTGFNHTLVPRDHKNMQNSGMQHSKGSRSIDGKPSRDAYIPNIGPYAHNMGNAPQVNDMNASLNVPVLGHRASNSFDRGHAFQKQAKVFKVDPNTIFHKQIPLFSWGTSNKVVTVIPSVSHLQQYSTSVRISKVSDLELKVNCYCDFPGPLTKSKTKKKDVEQWLQKHTEELRANGTSQDEQTLAQILLTLLRHDGAFFTAPLQRDLAAVLAPHIDFTPDNGGVINSVPSIAPNAHKLDSAGSNVVWNYIQSGNTSSALQFALSKEDYPLAIVLAQSLRQNVLMKVCSDFARKWYPVQTTHGLKAQHMMPIFLRLFVGNVKGVIEDFVNISSEGDFAIKFYKEIIAAAIVNGPTQEFLVEFGKFLCDKGMQCASEVCFIIAGILPSRTPLTNGAVFTAAGTFTLSLVYTEVYEYIMSCSPNTPPPVQANGFPHILPLKIKRAQELADLGHFTAARRYCDHIGAVLRALGKTVSISPQASADFQRLVIRLSDCSSSDSSWIGSTFSKVNLDSMWGTLDKLIGGEPSSSKPEKGVFSNFSPSLSRNTSQLDVSQIPTSAQRQDNHLLSYVGSSAANFGIPKAKAEMNAADEQKLVTLPSVPDGKVAAPKAPIKPQKNHKKLQKLPKLQKLQKFPNLSMFPALQKPQRAPKLHKRRNPLAAANLDVSFDNGAEYTEESENVAPNDPLILNTSENAPLGSNYLNPYSMDKPLRANTALDGFPIPNTPDYTSRANSVVGQAGLYSSKLSQNANYNQEYDVKDDVVPGYESLDEDEEEELPQSAKEKKPEEVPKRNLKNKKSIFKMFSGAEKQDDKPKPTKANLGNESTFVYNEELRRWIDTSRPLEEQLKEDAPPPPPMKKTQTPKPAATGPRLAPSNVSGGPDGPRPIVPAVSGGPITLEDLIQAKAPRRKARRNYVNELSKS</sequence>
<dbReference type="CDD" id="cd09233">
    <property type="entry name" value="ACE1-Sec16-like"/>
    <property type="match status" value="1"/>
</dbReference>
<keyword evidence="7" id="KW-0072">Autophagy</keyword>
<keyword evidence="7" id="KW-0472">Membrane</keyword>
<feature type="region of interest" description="Disordered" evidence="8">
    <location>
        <begin position="223"/>
        <end position="248"/>
    </location>
</feature>
<feature type="compositionally biased region" description="Polar residues" evidence="8">
    <location>
        <begin position="1219"/>
        <end position="1229"/>
    </location>
</feature>
<reference evidence="12" key="1">
    <citation type="journal article" date="2018" name="Nat. Microbiol.">
        <title>Leveraging single-cell genomics to expand the fungal tree of life.</title>
        <authorList>
            <person name="Ahrendt S.R."/>
            <person name="Quandt C.A."/>
            <person name="Ciobanu D."/>
            <person name="Clum A."/>
            <person name="Salamov A."/>
            <person name="Andreopoulos B."/>
            <person name="Cheng J.F."/>
            <person name="Woyke T."/>
            <person name="Pelin A."/>
            <person name="Henrissat B."/>
            <person name="Reynolds N.K."/>
            <person name="Benny G.L."/>
            <person name="Smith M.E."/>
            <person name="James T.Y."/>
            <person name="Grigoriev I.V."/>
        </authorList>
    </citation>
    <scope>NUCLEOTIDE SEQUENCE [LARGE SCALE GENOMIC DNA]</scope>
    <source>
        <strain evidence="12">Baker2002</strain>
    </source>
</reference>
<evidence type="ECO:0000313" key="12">
    <source>
        <dbReference type="Proteomes" id="UP000268321"/>
    </source>
</evidence>
<feature type="compositionally biased region" description="Basic and acidic residues" evidence="8">
    <location>
        <begin position="232"/>
        <end position="248"/>
    </location>
</feature>
<feature type="region of interest" description="Disordered" evidence="8">
    <location>
        <begin position="414"/>
        <end position="449"/>
    </location>
</feature>
<feature type="region of interest" description="Disordered" evidence="8">
    <location>
        <begin position="99"/>
        <end position="200"/>
    </location>
</feature>
<dbReference type="GO" id="GO:0012507">
    <property type="term" value="C:ER to Golgi transport vesicle membrane"/>
    <property type="evidence" value="ECO:0007669"/>
    <property type="project" value="TreeGrafter"/>
</dbReference>
<dbReference type="Gene3D" id="6.20.50.30">
    <property type="match status" value="1"/>
</dbReference>
<feature type="compositionally biased region" description="Polar residues" evidence="8">
    <location>
        <begin position="317"/>
        <end position="327"/>
    </location>
</feature>
<comment type="subcellular location">
    <subcellularLocation>
        <location evidence="1">Endoplasmic reticulum membrane</location>
        <topology evidence="1">Peripheral membrane protein</topology>
        <orientation evidence="1">Cytoplasmic side</orientation>
    </subcellularLocation>
</comment>
<gene>
    <name evidence="11" type="ORF">METBISCDRAFT_25425</name>
</gene>
<evidence type="ECO:0000256" key="5">
    <source>
        <dbReference type="ARBA" id="ARBA00022892"/>
    </source>
</evidence>
<evidence type="ECO:0000256" key="6">
    <source>
        <dbReference type="ARBA" id="ARBA00024687"/>
    </source>
</evidence>
<dbReference type="EMBL" id="ML004429">
    <property type="protein sequence ID" value="RKP32883.1"/>
    <property type="molecule type" value="Genomic_DNA"/>
</dbReference>
<proteinExistence type="inferred from homology"/>
<organism evidence="11 12">
    <name type="scientific">Metschnikowia bicuspidata</name>
    <dbReference type="NCBI Taxonomy" id="27322"/>
    <lineage>
        <taxon>Eukaryota</taxon>
        <taxon>Fungi</taxon>
        <taxon>Dikarya</taxon>
        <taxon>Ascomycota</taxon>
        <taxon>Saccharomycotina</taxon>
        <taxon>Pichiomycetes</taxon>
        <taxon>Metschnikowiaceae</taxon>
        <taxon>Metschnikowia</taxon>
    </lineage>
</organism>
<keyword evidence="3 7" id="KW-0813">Transport</keyword>
<dbReference type="Gene3D" id="1.20.58.940">
    <property type="match status" value="1"/>
</dbReference>
<dbReference type="GO" id="GO:0016192">
    <property type="term" value="P:vesicle-mediated transport"/>
    <property type="evidence" value="ECO:0007669"/>
    <property type="project" value="UniProtKB-KW"/>
</dbReference>
<evidence type="ECO:0000259" key="9">
    <source>
        <dbReference type="Pfam" id="PF12931"/>
    </source>
</evidence>
<dbReference type="GO" id="GO:0070971">
    <property type="term" value="C:endoplasmic reticulum exit site"/>
    <property type="evidence" value="ECO:0007669"/>
    <property type="project" value="TreeGrafter"/>
</dbReference>
<keyword evidence="4 7" id="KW-0256">Endoplasmic reticulum</keyword>
<keyword evidence="7" id="KW-0653">Protein transport</keyword>
<dbReference type="PANTHER" id="PTHR13402">
    <property type="entry name" value="RGPR-RELATED"/>
    <property type="match status" value="1"/>
</dbReference>
<evidence type="ECO:0000256" key="1">
    <source>
        <dbReference type="ARBA" id="ARBA00004397"/>
    </source>
</evidence>
<evidence type="ECO:0000313" key="11">
    <source>
        <dbReference type="EMBL" id="RKP32883.1"/>
    </source>
</evidence>
<evidence type="ECO:0000256" key="7">
    <source>
        <dbReference type="RuleBase" id="RU364101"/>
    </source>
</evidence>
<evidence type="ECO:0000256" key="2">
    <source>
        <dbReference type="ARBA" id="ARBA00005927"/>
    </source>
</evidence>
<evidence type="ECO:0000256" key="8">
    <source>
        <dbReference type="SAM" id="MobiDB-lite"/>
    </source>
</evidence>
<feature type="compositionally biased region" description="Basic and acidic residues" evidence="8">
    <location>
        <begin position="1512"/>
        <end position="1532"/>
    </location>
</feature>
<feature type="region of interest" description="Disordered" evidence="8">
    <location>
        <begin position="650"/>
        <end position="669"/>
    </location>
</feature>
<dbReference type="GO" id="GO:0007030">
    <property type="term" value="P:Golgi organization"/>
    <property type="evidence" value="ECO:0007669"/>
    <property type="project" value="TreeGrafter"/>
</dbReference>
<feature type="compositionally biased region" description="Polar residues" evidence="8">
    <location>
        <begin position="106"/>
        <end position="140"/>
    </location>
</feature>
<comment type="similarity">
    <text evidence="2 7">Belongs to the SEC16 family.</text>
</comment>
<dbReference type="PANTHER" id="PTHR13402:SF6">
    <property type="entry name" value="SECRETORY 16, ISOFORM I"/>
    <property type="match status" value="1"/>
</dbReference>
<dbReference type="GO" id="GO:0015031">
    <property type="term" value="P:protein transport"/>
    <property type="evidence" value="ECO:0007669"/>
    <property type="project" value="UniProtKB-KW"/>
</dbReference>
<name>A0A4P9ZIM7_9ASCO</name>
<dbReference type="GO" id="GO:0006914">
    <property type="term" value="P:autophagy"/>
    <property type="evidence" value="ECO:0007669"/>
    <property type="project" value="UniProtKB-KW"/>
</dbReference>
<protein>
    <recommendedName>
        <fullName evidence="7">Protein transport protein sec16</fullName>
    </recommendedName>
</protein>
<evidence type="ECO:0000256" key="3">
    <source>
        <dbReference type="ARBA" id="ARBA00022448"/>
    </source>
</evidence>
<dbReference type="GO" id="GO:0005789">
    <property type="term" value="C:endoplasmic reticulum membrane"/>
    <property type="evidence" value="ECO:0007669"/>
    <property type="project" value="UniProtKB-SubCell"/>
</dbReference>
<feature type="compositionally biased region" description="Polar residues" evidence="8">
    <location>
        <begin position="167"/>
        <end position="177"/>
    </location>
</feature>
<keyword evidence="5 7" id="KW-0931">ER-Golgi transport</keyword>
<dbReference type="OrthoDB" id="8918678at2759"/>
<feature type="domain" description="Sec16 central conserved" evidence="10">
    <location>
        <begin position="785"/>
        <end position="866"/>
    </location>
</feature>
<feature type="compositionally biased region" description="Low complexity" evidence="8">
    <location>
        <begin position="1539"/>
        <end position="1551"/>
    </location>
</feature>
<comment type="function">
    <text evidence="6 7">Involved in the initiation of assembly of the COPII coat required for the formation of transport vesicles from the endoplasmic reticulum (ER) and the selection of cargo molecules. Also involved in autophagy.</text>
</comment>
<feature type="compositionally biased region" description="Acidic residues" evidence="8">
    <location>
        <begin position="1449"/>
        <end position="1458"/>
    </location>
</feature>
<dbReference type="InterPro" id="IPR024340">
    <property type="entry name" value="Sec16_CCD"/>
</dbReference>
<dbReference type="Pfam" id="PF12931">
    <property type="entry name" value="TPR_Sec16"/>
    <property type="match status" value="1"/>
</dbReference>
<dbReference type="InterPro" id="IPR024298">
    <property type="entry name" value="Sec16_Sec23-bd"/>
</dbReference>
<keyword evidence="12" id="KW-1185">Reference proteome</keyword>
<feature type="region of interest" description="Disordered" evidence="8">
    <location>
        <begin position="1449"/>
        <end position="1603"/>
    </location>
</feature>
<dbReference type="Pfam" id="PF12932">
    <property type="entry name" value="Sec16"/>
    <property type="match status" value="1"/>
</dbReference>
<dbReference type="Proteomes" id="UP000268321">
    <property type="component" value="Unassembled WGS sequence"/>
</dbReference>
<feature type="region of interest" description="Disordered" evidence="8">
    <location>
        <begin position="317"/>
        <end position="339"/>
    </location>
</feature>
<evidence type="ECO:0000259" key="10">
    <source>
        <dbReference type="Pfam" id="PF12932"/>
    </source>
</evidence>
<feature type="compositionally biased region" description="Basic and acidic residues" evidence="8">
    <location>
        <begin position="186"/>
        <end position="198"/>
    </location>
</feature>
<feature type="domain" description="Sec16 Sec23-binding" evidence="9">
    <location>
        <begin position="930"/>
        <end position="1207"/>
    </location>
</feature>
<accession>A0A4P9ZIM7</accession>
<feature type="region of interest" description="Disordered" evidence="8">
    <location>
        <begin position="62"/>
        <end position="87"/>
    </location>
</feature>
<feature type="region of interest" description="Disordered" evidence="8">
    <location>
        <begin position="1205"/>
        <end position="1229"/>
    </location>
</feature>
<dbReference type="GO" id="GO:0070973">
    <property type="term" value="P:protein localization to endoplasmic reticulum exit site"/>
    <property type="evidence" value="ECO:0007669"/>
    <property type="project" value="TreeGrafter"/>
</dbReference>
<evidence type="ECO:0000256" key="4">
    <source>
        <dbReference type="ARBA" id="ARBA00022824"/>
    </source>
</evidence>